<sequence>MLATISPRGFTLTDLCGDDIMARSSDHKDKRLGKKALGAFGVSVSLAGGVVASGAPAEAATDPNPGSANVTAPGLGLHEEEVFDIGLSSFRLFDREQAIDGKPENVAWWGWGCRGCRGCGGCRGCRGCRGCWGCRGCRGCAG</sequence>
<keyword evidence="2" id="KW-1185">Reference proteome</keyword>
<evidence type="ECO:0000313" key="2">
    <source>
        <dbReference type="Proteomes" id="UP001144323"/>
    </source>
</evidence>
<organism evidence="1 2">
    <name type="scientific">Methylocystis echinoides</name>
    <dbReference type="NCBI Taxonomy" id="29468"/>
    <lineage>
        <taxon>Bacteria</taxon>
        <taxon>Pseudomonadati</taxon>
        <taxon>Pseudomonadota</taxon>
        <taxon>Alphaproteobacteria</taxon>
        <taxon>Hyphomicrobiales</taxon>
        <taxon>Methylocystaceae</taxon>
        <taxon>Methylocystis</taxon>
    </lineage>
</organism>
<gene>
    <name evidence="1" type="ORF">LMG27198_14580</name>
</gene>
<evidence type="ECO:0000313" key="1">
    <source>
        <dbReference type="EMBL" id="GLI92466.1"/>
    </source>
</evidence>
<dbReference type="EMBL" id="BSEC01000001">
    <property type="protein sequence ID" value="GLI92466.1"/>
    <property type="molecule type" value="Genomic_DNA"/>
</dbReference>
<comment type="caution">
    <text evidence="1">The sequence shown here is derived from an EMBL/GenBank/DDBJ whole genome shotgun (WGS) entry which is preliminary data.</text>
</comment>
<dbReference type="AlphaFoldDB" id="A0A9W6LRJ1"/>
<accession>A0A9W6LRJ1</accession>
<protein>
    <submittedName>
        <fullName evidence="1">Uncharacterized protein</fullName>
    </submittedName>
</protein>
<proteinExistence type="predicted"/>
<dbReference type="Proteomes" id="UP001144323">
    <property type="component" value="Unassembled WGS sequence"/>
</dbReference>
<reference evidence="1" key="1">
    <citation type="journal article" date="2023" name="Int. J. Syst. Evol. Microbiol.">
        <title>Methylocystis iwaonis sp. nov., a type II methane-oxidizing bacterium from surface soil of a rice paddy field in Japan, and emended description of the genus Methylocystis (ex Whittenbury et al. 1970) Bowman et al. 1993.</title>
        <authorList>
            <person name="Kaise H."/>
            <person name="Sawadogo J.B."/>
            <person name="Alam M.S."/>
            <person name="Ueno C."/>
            <person name="Dianou D."/>
            <person name="Shinjo R."/>
            <person name="Asakawa S."/>
        </authorList>
    </citation>
    <scope>NUCLEOTIDE SEQUENCE</scope>
    <source>
        <strain evidence="1">LMG27198</strain>
    </source>
</reference>
<name>A0A9W6LRJ1_9HYPH</name>